<organism evidence="1 2">
    <name type="scientific">Marchantia polymorpha subsp. ruderalis</name>
    <dbReference type="NCBI Taxonomy" id="1480154"/>
    <lineage>
        <taxon>Eukaryota</taxon>
        <taxon>Viridiplantae</taxon>
        <taxon>Streptophyta</taxon>
        <taxon>Embryophyta</taxon>
        <taxon>Marchantiophyta</taxon>
        <taxon>Marchantiopsida</taxon>
        <taxon>Marchantiidae</taxon>
        <taxon>Marchantiales</taxon>
        <taxon>Marchantiaceae</taxon>
        <taxon>Marchantia</taxon>
    </lineage>
</organism>
<accession>A0A176VCN1</accession>
<keyword evidence="2" id="KW-1185">Reference proteome</keyword>
<evidence type="ECO:0000313" key="2">
    <source>
        <dbReference type="Proteomes" id="UP000077202"/>
    </source>
</evidence>
<protein>
    <submittedName>
        <fullName evidence="1">Uncharacterized protein</fullName>
    </submittedName>
</protein>
<evidence type="ECO:0000313" key="1">
    <source>
        <dbReference type="EMBL" id="OAE18112.1"/>
    </source>
</evidence>
<reference evidence="1" key="1">
    <citation type="submission" date="2016-03" db="EMBL/GenBank/DDBJ databases">
        <title>Mechanisms controlling the formation of the plant cell surface in tip-growing cells are functionally conserved among land plants.</title>
        <authorList>
            <person name="Honkanen S."/>
            <person name="Jones V.A."/>
            <person name="Morieri G."/>
            <person name="Champion C."/>
            <person name="Hetherington A.J."/>
            <person name="Kelly S."/>
            <person name="Saint-Marcoux D."/>
            <person name="Proust H."/>
            <person name="Prescott H."/>
            <person name="Dolan L."/>
        </authorList>
    </citation>
    <scope>NUCLEOTIDE SEQUENCE [LARGE SCALE GENOMIC DNA]</scope>
    <source>
        <tissue evidence="1">Whole gametophyte</tissue>
    </source>
</reference>
<gene>
    <name evidence="1" type="ORF">AXG93_3352s1080</name>
</gene>
<dbReference type="AlphaFoldDB" id="A0A176VCN1"/>
<proteinExistence type="predicted"/>
<sequence length="135" mass="15017">MLPIPIASRARVVWCGDKFLCNPTLFTLFFAWKGLFQHLEEPPMDDYHEFRRDHAVEIDAWRHHWSSNYMSITQGDVGTSGGASCSIIDGTSEIDGAGTSSDLVSIASGSISGDASDIPSFNPIAEFFKRLRRNY</sequence>
<name>A0A176VCN1_MARPO</name>
<comment type="caution">
    <text evidence="1">The sequence shown here is derived from an EMBL/GenBank/DDBJ whole genome shotgun (WGS) entry which is preliminary data.</text>
</comment>
<dbReference type="EMBL" id="LVLJ01004131">
    <property type="protein sequence ID" value="OAE18112.1"/>
    <property type="molecule type" value="Genomic_DNA"/>
</dbReference>
<dbReference type="Proteomes" id="UP000077202">
    <property type="component" value="Unassembled WGS sequence"/>
</dbReference>